<name>A0ABT2TH58_9FIRM</name>
<evidence type="ECO:0000313" key="1">
    <source>
        <dbReference type="EMBL" id="MCU6761505.1"/>
    </source>
</evidence>
<evidence type="ECO:0000313" key="2">
    <source>
        <dbReference type="Proteomes" id="UP001652442"/>
    </source>
</evidence>
<keyword evidence="2" id="KW-1185">Reference proteome</keyword>
<organism evidence="1 2">
    <name type="scientific">Brotonthovivens ammoniilytica</name>
    <dbReference type="NCBI Taxonomy" id="2981725"/>
    <lineage>
        <taxon>Bacteria</taxon>
        <taxon>Bacillati</taxon>
        <taxon>Bacillota</taxon>
        <taxon>Clostridia</taxon>
        <taxon>Lachnospirales</taxon>
        <taxon>Lachnospiraceae</taxon>
        <taxon>Brotonthovivens</taxon>
    </lineage>
</organism>
<dbReference type="InterPro" id="IPR011990">
    <property type="entry name" value="TPR-like_helical_dom_sf"/>
</dbReference>
<dbReference type="SUPFAM" id="SSF48452">
    <property type="entry name" value="TPR-like"/>
    <property type="match status" value="1"/>
</dbReference>
<gene>
    <name evidence="1" type="ORF">OCV88_04010</name>
</gene>
<protein>
    <recommendedName>
        <fullName evidence="3">Tetratricopeptide repeat protein</fullName>
    </recommendedName>
</protein>
<sequence length="274" mass="31493">MGDLVLCMYQTAERPYMIQNIGFPLYSLEELCYYIEENFYMVDKKLLNLGLCLWLKQEIGFLELARELDLKLRRKEPLFRGALLILEKSGLYDQEELARMEELFESVDGKAVMECRKLKADQYLLHGKYAFAAAEYRHLLKPENQNKMTDELRGALYHNQGVAYARSFLFPEAAECFLKACEQYPAEKSRQAYLYCLNFMDSSETIGKNGAGQQIDFETMKSALEAFEKISLDPSLYQERGRVNAGQGGDLSADQAKENAGLAESWKEAYLKSF</sequence>
<accession>A0ABT2TH58</accession>
<reference evidence="1 2" key="1">
    <citation type="journal article" date="2021" name="ISME Commun">
        <title>Automated analysis of genomic sequences facilitates high-throughput and comprehensive description of bacteria.</title>
        <authorList>
            <person name="Hitch T.C.A."/>
        </authorList>
    </citation>
    <scope>NUCLEOTIDE SEQUENCE [LARGE SCALE GENOMIC DNA]</scope>
    <source>
        <strain evidence="1 2">Sanger_109</strain>
    </source>
</reference>
<evidence type="ECO:0008006" key="3">
    <source>
        <dbReference type="Google" id="ProtNLM"/>
    </source>
</evidence>
<dbReference type="Proteomes" id="UP001652442">
    <property type="component" value="Unassembled WGS sequence"/>
</dbReference>
<proteinExistence type="predicted"/>
<comment type="caution">
    <text evidence="1">The sequence shown here is derived from an EMBL/GenBank/DDBJ whole genome shotgun (WGS) entry which is preliminary data.</text>
</comment>
<dbReference type="Gene3D" id="1.25.40.10">
    <property type="entry name" value="Tetratricopeptide repeat domain"/>
    <property type="match status" value="1"/>
</dbReference>
<dbReference type="RefSeq" id="WP_158424301.1">
    <property type="nucleotide sequence ID" value="NZ_JAOQJQ010000001.1"/>
</dbReference>
<dbReference type="EMBL" id="JAOQJQ010000001">
    <property type="protein sequence ID" value="MCU6761505.1"/>
    <property type="molecule type" value="Genomic_DNA"/>
</dbReference>